<keyword evidence="3" id="KW-1185">Reference proteome</keyword>
<evidence type="ECO:0000256" key="1">
    <source>
        <dbReference type="SAM" id="SignalP"/>
    </source>
</evidence>
<dbReference type="EMBL" id="JACCJZ010000001">
    <property type="protein sequence ID" value="NYZ61177.1"/>
    <property type="molecule type" value="Genomic_DNA"/>
</dbReference>
<comment type="caution">
    <text evidence="2">The sequence shown here is derived from an EMBL/GenBank/DDBJ whole genome shotgun (WGS) entry which is preliminary data.</text>
</comment>
<keyword evidence="1" id="KW-0732">Signal</keyword>
<feature type="signal peptide" evidence="1">
    <location>
        <begin position="1"/>
        <end position="21"/>
    </location>
</feature>
<dbReference type="AlphaFoldDB" id="A0A7Z0TXB6"/>
<gene>
    <name evidence="2" type="ORF">H0E82_00165</name>
</gene>
<proteinExistence type="predicted"/>
<reference evidence="2 3" key="1">
    <citation type="submission" date="2020-07" db="EMBL/GenBank/DDBJ databases">
        <title>isolation of Luteimonas sp. SJ-16.</title>
        <authorList>
            <person name="Huang X.-X."/>
            <person name="Xu L."/>
            <person name="Sun J.-Q."/>
        </authorList>
    </citation>
    <scope>NUCLEOTIDE SEQUENCE [LARGE SCALE GENOMIC DNA]</scope>
    <source>
        <strain evidence="2 3">SJ-16</strain>
    </source>
</reference>
<name>A0A7Z0TXB6_9GAMM</name>
<dbReference type="PROSITE" id="PS51257">
    <property type="entry name" value="PROKAR_LIPOPROTEIN"/>
    <property type="match status" value="1"/>
</dbReference>
<sequence>MRRAIQWGVVCLMTTAATGCAARPSTGHIDTLNAQARFSGSWSVQWCDQSRPALDCGGFAVTLVQQGHRVCGDFSGALVNLRQVDEGAIAGIVDGEVAMLEVTSGRSETIMRIRATRVGRDLHWTQVGVTQQGASDIDVIALDDVLQLDARTNRRVPERCTPQVD</sequence>
<accession>A0A7Z0TXB6</accession>
<organism evidence="2 3">
    <name type="scientific">Luteimonas deserti</name>
    <dbReference type="NCBI Taxonomy" id="2752306"/>
    <lineage>
        <taxon>Bacteria</taxon>
        <taxon>Pseudomonadati</taxon>
        <taxon>Pseudomonadota</taxon>
        <taxon>Gammaproteobacteria</taxon>
        <taxon>Lysobacterales</taxon>
        <taxon>Lysobacteraceae</taxon>
        <taxon>Luteimonas</taxon>
    </lineage>
</organism>
<feature type="chain" id="PRO_5030544931" description="Lipocalin-like domain-containing protein" evidence="1">
    <location>
        <begin position="22"/>
        <end position="165"/>
    </location>
</feature>
<dbReference type="Proteomes" id="UP000589896">
    <property type="component" value="Unassembled WGS sequence"/>
</dbReference>
<evidence type="ECO:0008006" key="4">
    <source>
        <dbReference type="Google" id="ProtNLM"/>
    </source>
</evidence>
<evidence type="ECO:0000313" key="3">
    <source>
        <dbReference type="Proteomes" id="UP000589896"/>
    </source>
</evidence>
<protein>
    <recommendedName>
        <fullName evidence="4">Lipocalin-like domain-containing protein</fullName>
    </recommendedName>
</protein>
<evidence type="ECO:0000313" key="2">
    <source>
        <dbReference type="EMBL" id="NYZ61177.1"/>
    </source>
</evidence>